<name>C6M9N6_NEISI</name>
<accession>C6M9N6</accession>
<dbReference type="AlphaFoldDB" id="C6M9N6"/>
<keyword evidence="2" id="KW-1185">Reference proteome</keyword>
<reference evidence="1" key="1">
    <citation type="submission" date="2009-07" db="EMBL/GenBank/DDBJ databases">
        <authorList>
            <person name="Weinstock G."/>
            <person name="Sodergren E."/>
            <person name="Clifton S."/>
            <person name="Fulton L."/>
            <person name="Fulton B."/>
            <person name="Courtney L."/>
            <person name="Fronick C."/>
            <person name="Harrison M."/>
            <person name="Strong C."/>
            <person name="Farmer C."/>
            <person name="Delahaunty K."/>
            <person name="Markovic C."/>
            <person name="Hall O."/>
            <person name="Minx P."/>
            <person name="Tomlinson C."/>
            <person name="Mitreva M."/>
            <person name="Nelson J."/>
            <person name="Hou S."/>
            <person name="Wollam A."/>
            <person name="Pepin K.H."/>
            <person name="Johnson M."/>
            <person name="Bhonagiri V."/>
            <person name="Nash W.E."/>
            <person name="Warren W."/>
            <person name="Chinwalla A."/>
            <person name="Mardis E.R."/>
            <person name="Wilson R.K."/>
        </authorList>
    </citation>
    <scope>NUCLEOTIDE SEQUENCE [LARGE SCALE GENOMIC DNA]</scope>
    <source>
        <strain evidence="1">ATCC 29256</strain>
    </source>
</reference>
<comment type="caution">
    <text evidence="1">The sequence shown here is derived from an EMBL/GenBank/DDBJ whole genome shotgun (WGS) entry which is preliminary data.</text>
</comment>
<organism evidence="1 2">
    <name type="scientific">Neisseria sicca ATCC 29256</name>
    <dbReference type="NCBI Taxonomy" id="547045"/>
    <lineage>
        <taxon>Bacteria</taxon>
        <taxon>Pseudomonadati</taxon>
        <taxon>Pseudomonadota</taxon>
        <taxon>Betaproteobacteria</taxon>
        <taxon>Neisseriales</taxon>
        <taxon>Neisseriaceae</taxon>
        <taxon>Neisseria</taxon>
    </lineage>
</organism>
<evidence type="ECO:0000313" key="1">
    <source>
        <dbReference type="EMBL" id="EET42960.1"/>
    </source>
</evidence>
<gene>
    <name evidence="1" type="ORF">NEISICOT_03264</name>
</gene>
<dbReference type="EMBL" id="ACKO02000030">
    <property type="protein sequence ID" value="EET42960.1"/>
    <property type="molecule type" value="Genomic_DNA"/>
</dbReference>
<evidence type="ECO:0000313" key="2">
    <source>
        <dbReference type="Proteomes" id="UP000005365"/>
    </source>
</evidence>
<dbReference type="Proteomes" id="UP000005365">
    <property type="component" value="Unassembled WGS sequence"/>
</dbReference>
<proteinExistence type="predicted"/>
<sequence length="60" mass="6883">MLHHVFIVVGLTKFRAVQRHDRLRSFSIKANCSMAVCDARSSEKHLSIFHFIKVALSDDL</sequence>
<protein>
    <submittedName>
        <fullName evidence="1">Uncharacterized protein</fullName>
    </submittedName>
</protein>